<dbReference type="PANTHER" id="PTHR39550:SF1">
    <property type="entry name" value="SLL0658 PROTEIN"/>
    <property type="match status" value="1"/>
</dbReference>
<gene>
    <name evidence="1" type="ORF">A6A05_15725</name>
</gene>
<name>A0A178MFU6_9PROT</name>
<dbReference type="EMBL" id="LWQU01000167">
    <property type="protein sequence ID" value="OAN47426.1"/>
    <property type="molecule type" value="Genomic_DNA"/>
</dbReference>
<sequence>MIPVVVSDTGPLISFEKIEGGFALVRRMVGVVLVPPQVYMELSAGLPLGTAYSDHFGLSGLLRVVEAPVPPEATRGLDDGERHAIALALSQDVPLLIEERQGREVALELGLHVSGAVGLILAAWQDRRILQDEAESALRDLFRAGRINRGLLDLALARILGH</sequence>
<reference evidence="1 2" key="1">
    <citation type="submission" date="2016-04" db="EMBL/GenBank/DDBJ databases">
        <title>Draft genome sequence of freshwater magnetotactic bacteria Magnetospirillum marisnigri SP-1 and Magnetospirillum moscoviense BB-1.</title>
        <authorList>
            <person name="Koziaeva V."/>
            <person name="Dziuba M.V."/>
            <person name="Ivanov T.M."/>
            <person name="Kuznetsov B."/>
            <person name="Grouzdev D.S."/>
        </authorList>
    </citation>
    <scope>NUCLEOTIDE SEQUENCE [LARGE SCALE GENOMIC DNA]</scope>
    <source>
        <strain evidence="1 2">BB-1</strain>
    </source>
</reference>
<dbReference type="PANTHER" id="PTHR39550">
    <property type="entry name" value="SLL0658 PROTEIN"/>
    <property type="match status" value="1"/>
</dbReference>
<proteinExistence type="predicted"/>
<organism evidence="1 2">
    <name type="scientific">Magnetospirillum moscoviense</name>
    <dbReference type="NCBI Taxonomy" id="1437059"/>
    <lineage>
        <taxon>Bacteria</taxon>
        <taxon>Pseudomonadati</taxon>
        <taxon>Pseudomonadota</taxon>
        <taxon>Alphaproteobacteria</taxon>
        <taxon>Rhodospirillales</taxon>
        <taxon>Rhodospirillaceae</taxon>
        <taxon>Magnetospirillum</taxon>
    </lineage>
</organism>
<dbReference type="Proteomes" id="UP000078543">
    <property type="component" value="Unassembled WGS sequence"/>
</dbReference>
<dbReference type="Pfam" id="PF11848">
    <property type="entry name" value="DUF3368"/>
    <property type="match status" value="1"/>
</dbReference>
<dbReference type="OrthoDB" id="5770026at2"/>
<accession>A0A178MFU6</accession>
<dbReference type="AlphaFoldDB" id="A0A178MFU6"/>
<dbReference type="RefSeq" id="WP_068503475.1">
    <property type="nucleotide sequence ID" value="NZ_LWQU01000167.1"/>
</dbReference>
<dbReference type="InterPro" id="IPR021799">
    <property type="entry name" value="PIN-like_prokaryotic"/>
</dbReference>
<evidence type="ECO:0000313" key="1">
    <source>
        <dbReference type="EMBL" id="OAN47426.1"/>
    </source>
</evidence>
<evidence type="ECO:0000313" key="2">
    <source>
        <dbReference type="Proteomes" id="UP000078543"/>
    </source>
</evidence>
<protein>
    <recommendedName>
        <fullName evidence="3">Nucleic acid-binding protein</fullName>
    </recommendedName>
</protein>
<comment type="caution">
    <text evidence="1">The sequence shown here is derived from an EMBL/GenBank/DDBJ whole genome shotgun (WGS) entry which is preliminary data.</text>
</comment>
<evidence type="ECO:0008006" key="3">
    <source>
        <dbReference type="Google" id="ProtNLM"/>
    </source>
</evidence>
<keyword evidence="2" id="KW-1185">Reference proteome</keyword>
<dbReference type="STRING" id="1437059.A6A05_15725"/>